<dbReference type="Proteomes" id="UP000094578">
    <property type="component" value="Unassembled WGS sequence"/>
</dbReference>
<name>A0A1E3L8S7_9BACL</name>
<dbReference type="EMBL" id="MDER01000031">
    <property type="protein sequence ID" value="ODP29370.1"/>
    <property type="molecule type" value="Genomic_DNA"/>
</dbReference>
<keyword evidence="3" id="KW-0812">Transmembrane</keyword>
<dbReference type="GO" id="GO:0030420">
    <property type="term" value="P:establishment of competence for transformation"/>
    <property type="evidence" value="ECO:0007669"/>
    <property type="project" value="UniProtKB-KW"/>
</dbReference>
<dbReference type="NCBIfam" id="TIGR02532">
    <property type="entry name" value="IV_pilin_GFxxxE"/>
    <property type="match status" value="1"/>
</dbReference>
<dbReference type="Pfam" id="PF07963">
    <property type="entry name" value="N_methyl"/>
    <property type="match status" value="1"/>
</dbReference>
<reference evidence="4 5" key="1">
    <citation type="submission" date="2016-08" db="EMBL/GenBank/DDBJ databases">
        <title>Genome sequencing of Paenibacillus sp. TI45-13ar, isolated from Korean traditional nuruk.</title>
        <authorList>
            <person name="Kim S.-J."/>
        </authorList>
    </citation>
    <scope>NUCLEOTIDE SEQUENCE [LARGE SCALE GENOMIC DNA]</scope>
    <source>
        <strain evidence="4 5">TI45-13ar</strain>
    </source>
</reference>
<gene>
    <name evidence="4" type="ORF">PTI45_01379</name>
</gene>
<keyword evidence="2" id="KW-0178">Competence</keyword>
<dbReference type="PATRIC" id="fig|1886670.3.peg.1404"/>
<evidence type="ECO:0000313" key="5">
    <source>
        <dbReference type="Proteomes" id="UP000094578"/>
    </source>
</evidence>
<keyword evidence="5" id="KW-1185">Reference proteome</keyword>
<keyword evidence="3" id="KW-0472">Membrane</keyword>
<comment type="caution">
    <text evidence="4">The sequence shown here is derived from an EMBL/GenBank/DDBJ whole genome shotgun (WGS) entry which is preliminary data.</text>
</comment>
<dbReference type="STRING" id="1886670.PTI45_01379"/>
<dbReference type="SUPFAM" id="SSF54523">
    <property type="entry name" value="Pili subunits"/>
    <property type="match status" value="1"/>
</dbReference>
<evidence type="ECO:0008006" key="6">
    <source>
        <dbReference type="Google" id="ProtNLM"/>
    </source>
</evidence>
<dbReference type="GO" id="GO:0009986">
    <property type="term" value="C:cell surface"/>
    <property type="evidence" value="ECO:0007669"/>
    <property type="project" value="UniProtKB-SubCell"/>
</dbReference>
<dbReference type="PROSITE" id="PS00409">
    <property type="entry name" value="PROKAR_NTER_METHYL"/>
    <property type="match status" value="1"/>
</dbReference>
<dbReference type="Gene3D" id="3.30.700.10">
    <property type="entry name" value="Glycoprotein, Type 4 Pilin"/>
    <property type="match status" value="1"/>
</dbReference>
<evidence type="ECO:0000256" key="3">
    <source>
        <dbReference type="SAM" id="Phobius"/>
    </source>
</evidence>
<dbReference type="AlphaFoldDB" id="A0A1E3L8S7"/>
<dbReference type="InterPro" id="IPR012902">
    <property type="entry name" value="N_methyl_site"/>
</dbReference>
<evidence type="ECO:0000313" key="4">
    <source>
        <dbReference type="EMBL" id="ODP29370.1"/>
    </source>
</evidence>
<dbReference type="InterPro" id="IPR045584">
    <property type="entry name" value="Pilin-like"/>
</dbReference>
<keyword evidence="3" id="KW-1133">Transmembrane helix</keyword>
<evidence type="ECO:0000256" key="1">
    <source>
        <dbReference type="ARBA" id="ARBA00004241"/>
    </source>
</evidence>
<comment type="subcellular location">
    <subcellularLocation>
        <location evidence="1">Cell surface</location>
    </subcellularLocation>
</comment>
<sequence length="178" mass="19798">MKKYRKYEEGFTLIEVMASIVILAIVSLVLMSYFSDSLSYAKTNANKTVMVNLARNALVYTEKQDFDTWKTYFQSNSTVDSRKCESISNCSLYATLVEQPQVLAAVLNPIVNGVQYRVAIQYQKNLLPTATSSSTTGTAKAQESTYLLPIQISVHGPEEKAGQVGTIVEGYITDEKIR</sequence>
<proteinExistence type="predicted"/>
<protein>
    <recommendedName>
        <fullName evidence="6">Prepilin-type N-terminal cleavage/methylation domain-containing protein</fullName>
    </recommendedName>
</protein>
<accession>A0A1E3L8S7</accession>
<dbReference type="RefSeq" id="WP_069326796.1">
    <property type="nucleotide sequence ID" value="NZ_MDER01000031.1"/>
</dbReference>
<evidence type="ECO:0000256" key="2">
    <source>
        <dbReference type="ARBA" id="ARBA00023287"/>
    </source>
</evidence>
<organism evidence="4 5">
    <name type="scientific">Paenibacillus nuruki</name>
    <dbReference type="NCBI Taxonomy" id="1886670"/>
    <lineage>
        <taxon>Bacteria</taxon>
        <taxon>Bacillati</taxon>
        <taxon>Bacillota</taxon>
        <taxon>Bacilli</taxon>
        <taxon>Bacillales</taxon>
        <taxon>Paenibacillaceae</taxon>
        <taxon>Paenibacillus</taxon>
    </lineage>
</organism>
<feature type="transmembrane region" description="Helical" evidence="3">
    <location>
        <begin position="12"/>
        <end position="34"/>
    </location>
</feature>